<comment type="caution">
    <text evidence="2">The sequence shown here is derived from an EMBL/GenBank/DDBJ whole genome shotgun (WGS) entry which is preliminary data.</text>
</comment>
<proteinExistence type="predicted"/>
<dbReference type="SUPFAM" id="SSF117070">
    <property type="entry name" value="LEA14-like"/>
    <property type="match status" value="1"/>
</dbReference>
<organism evidence="2 3">
    <name type="scientific">Simiduia curdlanivorans</name>
    <dbReference type="NCBI Taxonomy" id="1492769"/>
    <lineage>
        <taxon>Bacteria</taxon>
        <taxon>Pseudomonadati</taxon>
        <taxon>Pseudomonadota</taxon>
        <taxon>Gammaproteobacteria</taxon>
        <taxon>Cellvibrionales</taxon>
        <taxon>Cellvibrionaceae</taxon>
        <taxon>Simiduia</taxon>
    </lineage>
</organism>
<gene>
    <name evidence="2" type="ORF">ACFOX3_09250</name>
</gene>
<evidence type="ECO:0000259" key="1">
    <source>
        <dbReference type="SMART" id="SM00769"/>
    </source>
</evidence>
<accession>A0ABV8V4T4</accession>
<dbReference type="Proteomes" id="UP001595840">
    <property type="component" value="Unassembled WGS sequence"/>
</dbReference>
<dbReference type="Gene3D" id="2.60.40.1820">
    <property type="match status" value="1"/>
</dbReference>
<dbReference type="Pfam" id="PF03168">
    <property type="entry name" value="LEA_2"/>
    <property type="match status" value="1"/>
</dbReference>
<dbReference type="InterPro" id="IPR004864">
    <property type="entry name" value="LEA_2"/>
</dbReference>
<dbReference type="InterPro" id="IPR013990">
    <property type="entry name" value="WHy-dom"/>
</dbReference>
<keyword evidence="3" id="KW-1185">Reference proteome</keyword>
<dbReference type="RefSeq" id="WP_290260469.1">
    <property type="nucleotide sequence ID" value="NZ_JAUFQG010000004.1"/>
</dbReference>
<evidence type="ECO:0000313" key="3">
    <source>
        <dbReference type="Proteomes" id="UP001595840"/>
    </source>
</evidence>
<sequence>MSFIWKMSARVLVLTTLFLVACTGLPNALTKPEIKVVSLTPIAAEGFQQRFSVGLRVTNPNSTDIVLRGMSYAIDIGGHDIFSGVSGAVPVLKAYTETPVTVEVSANIMSVIALISDLTKKGPENLQYTLNAKLDVNALLPSISVTETGPVPFLNARSLATGNR</sequence>
<name>A0ABV8V4T4_9GAMM</name>
<protein>
    <submittedName>
        <fullName evidence="2">LEA type 2 family protein</fullName>
    </submittedName>
</protein>
<reference evidence="3" key="1">
    <citation type="journal article" date="2019" name="Int. J. Syst. Evol. Microbiol.">
        <title>The Global Catalogue of Microorganisms (GCM) 10K type strain sequencing project: providing services to taxonomists for standard genome sequencing and annotation.</title>
        <authorList>
            <consortium name="The Broad Institute Genomics Platform"/>
            <consortium name="The Broad Institute Genome Sequencing Center for Infectious Disease"/>
            <person name="Wu L."/>
            <person name="Ma J."/>
        </authorList>
    </citation>
    <scope>NUCLEOTIDE SEQUENCE [LARGE SCALE GENOMIC DNA]</scope>
    <source>
        <strain evidence="3">CECT 8570</strain>
    </source>
</reference>
<dbReference type="PROSITE" id="PS51257">
    <property type="entry name" value="PROKAR_LIPOPROTEIN"/>
    <property type="match status" value="1"/>
</dbReference>
<feature type="domain" description="Water stress and hypersensitive response" evidence="1">
    <location>
        <begin position="34"/>
        <end position="150"/>
    </location>
</feature>
<evidence type="ECO:0000313" key="2">
    <source>
        <dbReference type="EMBL" id="MFC4362489.1"/>
    </source>
</evidence>
<dbReference type="EMBL" id="JBHSCX010000006">
    <property type="protein sequence ID" value="MFC4362489.1"/>
    <property type="molecule type" value="Genomic_DNA"/>
</dbReference>
<dbReference type="SMART" id="SM00769">
    <property type="entry name" value="WHy"/>
    <property type="match status" value="1"/>
</dbReference>